<dbReference type="Proteomes" id="UP000319801">
    <property type="component" value="Unassembled WGS sequence"/>
</dbReference>
<dbReference type="AlphaFoldDB" id="A0A556U3W9"/>
<accession>A0A556U3W9</accession>
<feature type="region of interest" description="Disordered" evidence="1">
    <location>
        <begin position="73"/>
        <end position="92"/>
    </location>
</feature>
<evidence type="ECO:0000256" key="1">
    <source>
        <dbReference type="SAM" id="MobiDB-lite"/>
    </source>
</evidence>
<name>A0A556U3W9_BAGYA</name>
<organism evidence="2 3">
    <name type="scientific">Bagarius yarrelli</name>
    <name type="common">Goonch</name>
    <name type="synonym">Bagrus yarrelli</name>
    <dbReference type="NCBI Taxonomy" id="175774"/>
    <lineage>
        <taxon>Eukaryota</taxon>
        <taxon>Metazoa</taxon>
        <taxon>Chordata</taxon>
        <taxon>Craniata</taxon>
        <taxon>Vertebrata</taxon>
        <taxon>Euteleostomi</taxon>
        <taxon>Actinopterygii</taxon>
        <taxon>Neopterygii</taxon>
        <taxon>Teleostei</taxon>
        <taxon>Ostariophysi</taxon>
        <taxon>Siluriformes</taxon>
        <taxon>Sisoridae</taxon>
        <taxon>Sisorinae</taxon>
        <taxon>Bagarius</taxon>
    </lineage>
</organism>
<protein>
    <submittedName>
        <fullName evidence="2">Uncharacterized protein</fullName>
    </submittedName>
</protein>
<evidence type="ECO:0000313" key="2">
    <source>
        <dbReference type="EMBL" id="TSM44144.1"/>
    </source>
</evidence>
<keyword evidence="3" id="KW-1185">Reference proteome</keyword>
<gene>
    <name evidence="2" type="ORF">Baya_7670</name>
</gene>
<dbReference type="EMBL" id="VCAZ01000045">
    <property type="protein sequence ID" value="TSM44144.1"/>
    <property type="molecule type" value="Genomic_DNA"/>
</dbReference>
<comment type="caution">
    <text evidence="2">The sequence shown here is derived from an EMBL/GenBank/DDBJ whole genome shotgun (WGS) entry which is preliminary data.</text>
</comment>
<reference evidence="2 3" key="1">
    <citation type="journal article" date="2019" name="Genome Biol. Evol.">
        <title>Whole-Genome Sequencing of the Giant Devil Catfish, Bagarius yarrelli.</title>
        <authorList>
            <person name="Jiang W."/>
            <person name="Lv Y."/>
            <person name="Cheng L."/>
            <person name="Yang K."/>
            <person name="Chao B."/>
            <person name="Wang X."/>
            <person name="Li Y."/>
            <person name="Pan X."/>
            <person name="You X."/>
            <person name="Zhang Y."/>
            <person name="Yang J."/>
            <person name="Li J."/>
            <person name="Zhang X."/>
            <person name="Liu S."/>
            <person name="Sun C."/>
            <person name="Yang J."/>
            <person name="Shi Q."/>
        </authorList>
    </citation>
    <scope>NUCLEOTIDE SEQUENCE [LARGE SCALE GENOMIC DNA]</scope>
    <source>
        <strain evidence="2">JWS20170419001</strain>
        <tissue evidence="2">Muscle</tissue>
    </source>
</reference>
<evidence type="ECO:0000313" key="3">
    <source>
        <dbReference type="Proteomes" id="UP000319801"/>
    </source>
</evidence>
<sequence length="92" mass="10590">MDLCPFCVMDNSGFRTLLRVLKPRVAEDTADMQARLQISILYEMNFVRGLYCTRGTSVGVKYASLRGMHENKQREAQYVTSPPPQMPYLKKQ</sequence>
<proteinExistence type="predicted"/>